<sequence>VLEFELLRGTASASLLGDRGRFAPFGVLGGGSAEKAVHTFRLSGETYVPEHISKDEGVHMEAGDTLCLRTPGGGGWGFPRDRKAHDVVEDVRLGYYSLTVAEEHYGVVIREDELEVVEKETA</sequence>
<dbReference type="EMBL" id="UINC01065035">
    <property type="protein sequence ID" value="SVB94278.1"/>
    <property type="molecule type" value="Genomic_DNA"/>
</dbReference>
<organism evidence="2">
    <name type="scientific">marine metagenome</name>
    <dbReference type="NCBI Taxonomy" id="408172"/>
    <lineage>
        <taxon>unclassified sequences</taxon>
        <taxon>metagenomes</taxon>
        <taxon>ecological metagenomes</taxon>
    </lineage>
</organism>
<reference evidence="2" key="1">
    <citation type="submission" date="2018-05" db="EMBL/GenBank/DDBJ databases">
        <authorList>
            <person name="Lanie J.A."/>
            <person name="Ng W.-L."/>
            <person name="Kazmierczak K.M."/>
            <person name="Andrzejewski T.M."/>
            <person name="Davidsen T.M."/>
            <person name="Wayne K.J."/>
            <person name="Tettelin H."/>
            <person name="Glass J.I."/>
            <person name="Rusch D."/>
            <person name="Podicherti R."/>
            <person name="Tsui H.-C.T."/>
            <person name="Winkler M.E."/>
        </authorList>
    </citation>
    <scope>NUCLEOTIDE SEQUENCE</scope>
</reference>
<dbReference type="GO" id="GO:0003824">
    <property type="term" value="F:catalytic activity"/>
    <property type="evidence" value="ECO:0007669"/>
    <property type="project" value="InterPro"/>
</dbReference>
<dbReference type="AlphaFoldDB" id="A0A382I3Z6"/>
<accession>A0A382I3Z6</accession>
<feature type="non-terminal residue" evidence="2">
    <location>
        <position position="122"/>
    </location>
</feature>
<proteinExistence type="predicted"/>
<protein>
    <recommendedName>
        <fullName evidence="1">Hydantoinase B/oxoprolinase domain-containing protein</fullName>
    </recommendedName>
</protein>
<feature type="domain" description="Hydantoinase B/oxoprolinase" evidence="1">
    <location>
        <begin position="2"/>
        <end position="78"/>
    </location>
</feature>
<evidence type="ECO:0000259" key="1">
    <source>
        <dbReference type="Pfam" id="PF02538"/>
    </source>
</evidence>
<feature type="non-terminal residue" evidence="2">
    <location>
        <position position="1"/>
    </location>
</feature>
<gene>
    <name evidence="2" type="ORF">METZ01_LOCUS247132</name>
</gene>
<name>A0A382I3Z6_9ZZZZ</name>
<evidence type="ECO:0000313" key="2">
    <source>
        <dbReference type="EMBL" id="SVB94278.1"/>
    </source>
</evidence>
<dbReference type="Pfam" id="PF02538">
    <property type="entry name" value="Hydantoinase_B"/>
    <property type="match status" value="1"/>
</dbReference>
<dbReference type="InterPro" id="IPR003692">
    <property type="entry name" value="Hydantoinase_B"/>
</dbReference>